<evidence type="ECO:0000256" key="4">
    <source>
        <dbReference type="ARBA" id="ARBA00022839"/>
    </source>
</evidence>
<dbReference type="EC" id="3.1.11.6" evidence="5"/>
<dbReference type="AlphaFoldDB" id="A0A7M4D883"/>
<comment type="function">
    <text evidence="5">Bidirectionally degrades single-stranded DNA into large acid-insoluble oligonucleotides, which are then degraded further into small acid-soluble oligonucleotides.</text>
</comment>
<dbReference type="CDD" id="cd04489">
    <property type="entry name" value="ExoVII_LU_OBF"/>
    <property type="match status" value="1"/>
</dbReference>
<evidence type="ECO:0000256" key="3">
    <source>
        <dbReference type="ARBA" id="ARBA00022801"/>
    </source>
</evidence>
<evidence type="ECO:0000313" key="11">
    <source>
        <dbReference type="Proteomes" id="UP000285951"/>
    </source>
</evidence>
<evidence type="ECO:0000313" key="9">
    <source>
        <dbReference type="EMBL" id="MUP38862.1"/>
    </source>
</evidence>
<comment type="subcellular location">
    <subcellularLocation>
        <location evidence="5 6">Cytoplasm</location>
    </subcellularLocation>
</comment>
<gene>
    <name evidence="5" type="primary">xseA</name>
    <name evidence="10" type="ORF">DWB62_013670</name>
    <name evidence="9" type="ORF">GNY23_13670</name>
</gene>
<name>A0A7M4D883_9BACT</name>
<dbReference type="GO" id="GO:0009318">
    <property type="term" value="C:exodeoxyribonuclease VII complex"/>
    <property type="evidence" value="ECO:0007669"/>
    <property type="project" value="UniProtKB-UniRule"/>
</dbReference>
<dbReference type="InterPro" id="IPR020579">
    <property type="entry name" value="Exonuc_VII_lsu_C"/>
</dbReference>
<dbReference type="GO" id="GO:0005737">
    <property type="term" value="C:cytoplasm"/>
    <property type="evidence" value="ECO:0007669"/>
    <property type="project" value="UniProtKB-SubCell"/>
</dbReference>
<keyword evidence="4 5" id="KW-0269">Exonuclease</keyword>
<organism evidence="9 12">
    <name type="scientific">Labilibaculum euxinus</name>
    <dbReference type="NCBI Taxonomy" id="2686357"/>
    <lineage>
        <taxon>Bacteria</taxon>
        <taxon>Pseudomonadati</taxon>
        <taxon>Bacteroidota</taxon>
        <taxon>Bacteroidia</taxon>
        <taxon>Marinilabiliales</taxon>
        <taxon>Marinifilaceae</taxon>
        <taxon>Labilibaculum</taxon>
    </lineage>
</organism>
<evidence type="ECO:0000259" key="7">
    <source>
        <dbReference type="Pfam" id="PF02601"/>
    </source>
</evidence>
<reference evidence="9 12" key="2">
    <citation type="submission" date="2019-12" db="EMBL/GenBank/DDBJ databases">
        <title>Draft genome sequence of Labilibaculum sp. strain 44 isolated from deep waters of Black Sea.</title>
        <authorList>
            <person name="Yadav S."/>
            <person name="Villanueva L."/>
        </authorList>
    </citation>
    <scope>NUCLEOTIDE SEQUENCE [LARGE SCALE GENOMIC DNA]</scope>
    <source>
        <strain evidence="9 12">44</strain>
    </source>
</reference>
<dbReference type="Pfam" id="PF13742">
    <property type="entry name" value="tRNA_anti_2"/>
    <property type="match status" value="1"/>
</dbReference>
<proteinExistence type="inferred from homology"/>
<dbReference type="NCBIfam" id="TIGR00237">
    <property type="entry name" value="xseA"/>
    <property type="match status" value="1"/>
</dbReference>
<dbReference type="Proteomes" id="UP000462449">
    <property type="component" value="Unassembled WGS sequence"/>
</dbReference>
<dbReference type="InterPro" id="IPR003753">
    <property type="entry name" value="Exonuc_VII_L"/>
</dbReference>
<comment type="subunit">
    <text evidence="5">Heterooligomer composed of large and small subunits.</text>
</comment>
<evidence type="ECO:0000313" key="10">
    <source>
        <dbReference type="EMBL" id="MVB08067.1"/>
    </source>
</evidence>
<comment type="catalytic activity">
    <reaction evidence="5 6">
        <text>Exonucleolytic cleavage in either 5'- to 3'- or 3'- to 5'-direction to yield nucleoside 5'-phosphates.</text>
        <dbReference type="EC" id="3.1.11.6"/>
    </reaction>
</comment>
<sequence length="466" mass="53277">MSQKGISLFQLNQQIKNILSDTFTSGVWIVAEISELRYNQNGHCYLELVEKDENSDQIIAKAKATIWSYTFRMLKPYFETTTGQSFSSGIKVLVNVSVEFQEIYGFSLNIKDIDPTYTLGDMARRRKEIIARLDEEGVLEMNKELSFPEIPKCIAIISSPTAAGYDDFTNQLDNNSFGYKFHYKLFPAVMQGNNAEESIIAALDKINEYEDVFDTAVIIRGGGSQADLNCFDSYWLAFNIAQFPMPVISGIGHERDETIVDLVAHTKVKTPTAAAEFLIDCFDECREYQNGLREQFLEEVNEVLLSSSEKLVHLTNKFSPMVCQILERKSNQLSAAKQRLKTAGTHLLGDQFHYQQRLNSQFQYSTERRIENQKTLISQLQIKLKTKIKRQIEQQKHHLSLFGQSVKYLNPDHILKKGYTLSLKEGKIIKDIDQLSSHDIIETRFANGSVESQVQKINRKKKTKTT</sequence>
<dbReference type="HAMAP" id="MF_00378">
    <property type="entry name" value="Exonuc_7_L"/>
    <property type="match status" value="1"/>
</dbReference>
<feature type="domain" description="Exonuclease VII large subunit C-terminal" evidence="7">
    <location>
        <begin position="139"/>
        <end position="452"/>
    </location>
</feature>
<comment type="similarity">
    <text evidence="5 6">Belongs to the XseA family.</text>
</comment>
<dbReference type="InterPro" id="IPR025824">
    <property type="entry name" value="OB-fold_nuc-bd_dom"/>
</dbReference>
<protein>
    <recommendedName>
        <fullName evidence="5">Exodeoxyribonuclease 7 large subunit</fullName>
        <ecNumber evidence="5">3.1.11.6</ecNumber>
    </recommendedName>
    <alternativeName>
        <fullName evidence="5">Exodeoxyribonuclease VII large subunit</fullName>
        <shortName evidence="5">Exonuclease VII large subunit</shortName>
    </alternativeName>
</protein>
<dbReference type="RefSeq" id="WP_156196392.1">
    <property type="nucleotide sequence ID" value="NZ_QTZN02000034.1"/>
</dbReference>
<dbReference type="OrthoDB" id="9802795at2"/>
<keyword evidence="2 5" id="KW-0540">Nuclease</keyword>
<comment type="caution">
    <text evidence="9">The sequence shown here is derived from an EMBL/GenBank/DDBJ whole genome shotgun (WGS) entry which is preliminary data.</text>
</comment>
<accession>A0A7M4D883</accession>
<keyword evidence="3 5" id="KW-0378">Hydrolase</keyword>
<feature type="domain" description="OB-fold nucleic acid binding" evidence="8">
    <location>
        <begin position="7"/>
        <end position="114"/>
    </location>
</feature>
<evidence type="ECO:0000256" key="2">
    <source>
        <dbReference type="ARBA" id="ARBA00022722"/>
    </source>
</evidence>
<dbReference type="Pfam" id="PF02601">
    <property type="entry name" value="Exonuc_VII_L"/>
    <property type="match status" value="1"/>
</dbReference>
<dbReference type="GO" id="GO:0008855">
    <property type="term" value="F:exodeoxyribonuclease VII activity"/>
    <property type="evidence" value="ECO:0007669"/>
    <property type="project" value="UniProtKB-UniRule"/>
</dbReference>
<evidence type="ECO:0000256" key="5">
    <source>
        <dbReference type="HAMAP-Rule" id="MF_00378"/>
    </source>
</evidence>
<dbReference type="PANTHER" id="PTHR30008">
    <property type="entry name" value="EXODEOXYRIBONUCLEASE 7 LARGE SUBUNIT"/>
    <property type="match status" value="1"/>
</dbReference>
<dbReference type="PANTHER" id="PTHR30008:SF0">
    <property type="entry name" value="EXODEOXYRIBONUCLEASE 7 LARGE SUBUNIT"/>
    <property type="match status" value="1"/>
</dbReference>
<dbReference type="GO" id="GO:0006308">
    <property type="term" value="P:DNA catabolic process"/>
    <property type="evidence" value="ECO:0007669"/>
    <property type="project" value="UniProtKB-UniRule"/>
</dbReference>
<keyword evidence="1 5" id="KW-0963">Cytoplasm</keyword>
<evidence type="ECO:0000313" key="12">
    <source>
        <dbReference type="Proteomes" id="UP000462449"/>
    </source>
</evidence>
<evidence type="ECO:0000259" key="8">
    <source>
        <dbReference type="Pfam" id="PF13742"/>
    </source>
</evidence>
<keyword evidence="11" id="KW-1185">Reference proteome</keyword>
<evidence type="ECO:0000256" key="1">
    <source>
        <dbReference type="ARBA" id="ARBA00022490"/>
    </source>
</evidence>
<reference evidence="10 11" key="1">
    <citation type="submission" date="2019-11" db="EMBL/GenBank/DDBJ databases">
        <title>Draft genome sequence of Labilibaculum sp. strain SYP isolated from Black Sea.</title>
        <authorList>
            <person name="Yadav S."/>
            <person name="Villanueva L."/>
        </authorList>
    </citation>
    <scope>NUCLEOTIDE SEQUENCE [LARGE SCALE GENOMIC DNA]</scope>
    <source>
        <strain evidence="10 11">44</strain>
    </source>
</reference>
<evidence type="ECO:0000256" key="6">
    <source>
        <dbReference type="RuleBase" id="RU004355"/>
    </source>
</evidence>
<dbReference type="EMBL" id="WOTW01000034">
    <property type="protein sequence ID" value="MUP38862.1"/>
    <property type="molecule type" value="Genomic_DNA"/>
</dbReference>
<dbReference type="EMBL" id="QTZN02000034">
    <property type="protein sequence ID" value="MVB08067.1"/>
    <property type="molecule type" value="Genomic_DNA"/>
</dbReference>
<dbReference type="Proteomes" id="UP000285951">
    <property type="component" value="Unassembled WGS sequence"/>
</dbReference>
<dbReference type="GO" id="GO:0003676">
    <property type="term" value="F:nucleic acid binding"/>
    <property type="evidence" value="ECO:0007669"/>
    <property type="project" value="InterPro"/>
</dbReference>